<name>A0A2K3UT52_9DEIO</name>
<reference evidence="1 2" key="1">
    <citation type="submission" date="2018-01" db="EMBL/GenBank/DDBJ databases">
        <title>Deinococcus koreensis sp. nov., a radiation-resistant bacterium isolated from river water.</title>
        <authorList>
            <person name="Choi A."/>
        </authorList>
    </citation>
    <scope>NUCLEOTIDE SEQUENCE [LARGE SCALE GENOMIC DNA]</scope>
    <source>
        <strain evidence="1 2">SJW1-2</strain>
    </source>
</reference>
<dbReference type="Proteomes" id="UP000236379">
    <property type="component" value="Unassembled WGS sequence"/>
</dbReference>
<evidence type="ECO:0000313" key="1">
    <source>
        <dbReference type="EMBL" id="PNY79724.1"/>
    </source>
</evidence>
<dbReference type="AlphaFoldDB" id="A0A2K3UT52"/>
<proteinExistence type="predicted"/>
<organism evidence="1 2">
    <name type="scientific">Deinococcus koreensis</name>
    <dbReference type="NCBI Taxonomy" id="2054903"/>
    <lineage>
        <taxon>Bacteria</taxon>
        <taxon>Thermotogati</taxon>
        <taxon>Deinococcota</taxon>
        <taxon>Deinococci</taxon>
        <taxon>Deinococcales</taxon>
        <taxon>Deinococcaceae</taxon>
        <taxon>Deinococcus</taxon>
    </lineage>
</organism>
<sequence>MSYDTLYTESNWQRIELPGEVISQLGNLRTLQLEVKNLPANVKIKLSTKSGPLNTIGLEVSRTNKAIRVRQPGLFVLTNPDTRRSFSFQLMVTGQGQ</sequence>
<evidence type="ECO:0000313" key="2">
    <source>
        <dbReference type="Proteomes" id="UP000236379"/>
    </source>
</evidence>
<accession>A0A2K3UT52</accession>
<comment type="caution">
    <text evidence="1">The sequence shown here is derived from an EMBL/GenBank/DDBJ whole genome shotgun (WGS) entry which is preliminary data.</text>
</comment>
<dbReference type="EMBL" id="PPPD01000002">
    <property type="protein sequence ID" value="PNY79724.1"/>
    <property type="molecule type" value="Genomic_DNA"/>
</dbReference>
<gene>
    <name evidence="1" type="ORF">CVO96_17370</name>
</gene>
<protein>
    <submittedName>
        <fullName evidence="1">Uncharacterized protein</fullName>
    </submittedName>
</protein>
<keyword evidence="2" id="KW-1185">Reference proteome</keyword>